<feature type="domain" description="AB hydrolase-1" evidence="2">
    <location>
        <begin position="110"/>
        <end position="215"/>
    </location>
</feature>
<dbReference type="InterPro" id="IPR029058">
    <property type="entry name" value="AB_hydrolase_fold"/>
</dbReference>
<dbReference type="PANTHER" id="PTHR12277:SF81">
    <property type="entry name" value="PROTEIN ABHD13"/>
    <property type="match status" value="1"/>
</dbReference>
<dbReference type="AlphaFoldDB" id="A0A067M7M1"/>
<evidence type="ECO:0000256" key="1">
    <source>
        <dbReference type="SAM" id="Phobius"/>
    </source>
</evidence>
<dbReference type="Pfam" id="PF00561">
    <property type="entry name" value="Abhydrolase_1"/>
    <property type="match status" value="1"/>
</dbReference>
<keyword evidence="1" id="KW-1133">Transmembrane helix</keyword>
<reference evidence="4" key="1">
    <citation type="journal article" date="2014" name="Proc. Natl. Acad. Sci. U.S.A.">
        <title>Extensive sampling of basidiomycete genomes demonstrates inadequacy of the white-rot/brown-rot paradigm for wood decay fungi.</title>
        <authorList>
            <person name="Riley R."/>
            <person name="Salamov A.A."/>
            <person name="Brown D.W."/>
            <person name="Nagy L.G."/>
            <person name="Floudas D."/>
            <person name="Held B.W."/>
            <person name="Levasseur A."/>
            <person name="Lombard V."/>
            <person name="Morin E."/>
            <person name="Otillar R."/>
            <person name="Lindquist E.A."/>
            <person name="Sun H."/>
            <person name="LaButti K.M."/>
            <person name="Schmutz J."/>
            <person name="Jabbour D."/>
            <person name="Luo H."/>
            <person name="Baker S.E."/>
            <person name="Pisabarro A.G."/>
            <person name="Walton J.D."/>
            <person name="Blanchette R.A."/>
            <person name="Henrissat B."/>
            <person name="Martin F."/>
            <person name="Cullen D."/>
            <person name="Hibbett D.S."/>
            <person name="Grigoriev I.V."/>
        </authorList>
    </citation>
    <scope>NUCLEOTIDE SEQUENCE [LARGE SCALE GENOMIC DNA]</scope>
    <source>
        <strain evidence="4">FD-172 SS1</strain>
    </source>
</reference>
<dbReference type="GO" id="GO:0008474">
    <property type="term" value="F:palmitoyl-(protein) hydrolase activity"/>
    <property type="evidence" value="ECO:0007669"/>
    <property type="project" value="TreeGrafter"/>
</dbReference>
<evidence type="ECO:0000259" key="2">
    <source>
        <dbReference type="Pfam" id="PF00561"/>
    </source>
</evidence>
<proteinExistence type="predicted"/>
<protein>
    <recommendedName>
        <fullName evidence="2">AB hydrolase-1 domain-containing protein</fullName>
    </recommendedName>
</protein>
<name>A0A067M7M1_BOTB1</name>
<gene>
    <name evidence="3" type="ORF">BOTBODRAFT_35237</name>
</gene>
<dbReference type="FunCoup" id="A0A067M7M1">
    <property type="interactions" value="165"/>
</dbReference>
<dbReference type="PANTHER" id="PTHR12277">
    <property type="entry name" value="ALPHA/BETA HYDROLASE DOMAIN-CONTAINING PROTEIN"/>
    <property type="match status" value="1"/>
</dbReference>
<evidence type="ECO:0000313" key="3">
    <source>
        <dbReference type="EMBL" id="KDQ11569.1"/>
    </source>
</evidence>
<dbReference type="Proteomes" id="UP000027195">
    <property type="component" value="Unassembled WGS sequence"/>
</dbReference>
<evidence type="ECO:0000313" key="4">
    <source>
        <dbReference type="Proteomes" id="UP000027195"/>
    </source>
</evidence>
<sequence length="315" mass="34828">MAKYIPSFQTVAKGSFYFAAGVTVVAGALLYYGQNYLIYPASFPQGSRTFVATPAEFGVPYEEVTLKTPDGVQIRGYLMKQRVDLPQELKSQQVESHSDLSDDEFASTRPTVMMYHGNAGNIGHRLPLARLFYAKMRCNVVFVSYRGYGLSDGNPSEKGLRIDAQTTLNWVLEHPILGNTKVVLYGQSIGGAVSIDLASRNLDAVRGVIVENTFLSIPRLVPSVMPMLAPFVWLCHQHWDNARAVTRIPPTTPMLFLSGLRDEIVPPSHMAELFRIACANGEKGRTWVDFPSGAHNDTCAQSGYWTAVTQFLKSL</sequence>
<dbReference type="GO" id="GO:0016020">
    <property type="term" value="C:membrane"/>
    <property type="evidence" value="ECO:0007669"/>
    <property type="project" value="TreeGrafter"/>
</dbReference>
<dbReference type="Gene3D" id="3.40.50.1820">
    <property type="entry name" value="alpha/beta hydrolase"/>
    <property type="match status" value="1"/>
</dbReference>
<organism evidence="3 4">
    <name type="scientific">Botryobasidium botryosum (strain FD-172 SS1)</name>
    <dbReference type="NCBI Taxonomy" id="930990"/>
    <lineage>
        <taxon>Eukaryota</taxon>
        <taxon>Fungi</taxon>
        <taxon>Dikarya</taxon>
        <taxon>Basidiomycota</taxon>
        <taxon>Agaricomycotina</taxon>
        <taxon>Agaricomycetes</taxon>
        <taxon>Cantharellales</taxon>
        <taxon>Botryobasidiaceae</taxon>
        <taxon>Botryobasidium</taxon>
    </lineage>
</organism>
<dbReference type="InterPro" id="IPR000073">
    <property type="entry name" value="AB_hydrolase_1"/>
</dbReference>
<dbReference type="OrthoDB" id="10249433at2759"/>
<keyword evidence="1" id="KW-0472">Membrane</keyword>
<accession>A0A067M7M1</accession>
<keyword evidence="4" id="KW-1185">Reference proteome</keyword>
<dbReference type="STRING" id="930990.A0A067M7M1"/>
<dbReference type="EMBL" id="KL198057">
    <property type="protein sequence ID" value="KDQ11569.1"/>
    <property type="molecule type" value="Genomic_DNA"/>
</dbReference>
<feature type="transmembrane region" description="Helical" evidence="1">
    <location>
        <begin position="15"/>
        <end position="33"/>
    </location>
</feature>
<dbReference type="HOGENOM" id="CLU_029375_2_0_1"/>
<dbReference type="SUPFAM" id="SSF53474">
    <property type="entry name" value="alpha/beta-Hydrolases"/>
    <property type="match status" value="1"/>
</dbReference>
<dbReference type="InParanoid" id="A0A067M7M1"/>
<keyword evidence="1" id="KW-0812">Transmembrane</keyword>